<dbReference type="OrthoDB" id="8085111at2"/>
<dbReference type="Pfam" id="PF06169">
    <property type="entry name" value="DUF982"/>
    <property type="match status" value="1"/>
</dbReference>
<dbReference type="InterPro" id="IPR010385">
    <property type="entry name" value="DUF982"/>
</dbReference>
<name>A0A271L928_9HYPH</name>
<comment type="caution">
    <text evidence="1">The sequence shown here is derived from an EMBL/GenBank/DDBJ whole genome shotgun (WGS) entry which is preliminary data.</text>
</comment>
<gene>
    <name evidence="1" type="ORF">CIT26_34835</name>
</gene>
<evidence type="ECO:0000313" key="2">
    <source>
        <dbReference type="Proteomes" id="UP000216442"/>
    </source>
</evidence>
<evidence type="ECO:0000313" key="1">
    <source>
        <dbReference type="EMBL" id="PAQ04397.1"/>
    </source>
</evidence>
<dbReference type="Proteomes" id="UP000216442">
    <property type="component" value="Unassembled WGS sequence"/>
</dbReference>
<dbReference type="AlphaFoldDB" id="A0A271L928"/>
<evidence type="ECO:0008006" key="3">
    <source>
        <dbReference type="Google" id="ProtNLM"/>
    </source>
</evidence>
<accession>A0A271L928</accession>
<reference evidence="1 2" key="1">
    <citation type="submission" date="2017-08" db="EMBL/GenBank/DDBJ databases">
        <title>Mesorhizobium wenxinae sp. nov., a novel rhizobial species isolated from root nodules of chickpea (Cicer arietinum L.).</title>
        <authorList>
            <person name="Zhang J."/>
        </authorList>
    </citation>
    <scope>NUCLEOTIDE SEQUENCE [LARGE SCALE GENOMIC DNA]</scope>
    <source>
        <strain evidence="1 2">SDW018</strain>
    </source>
</reference>
<organism evidence="1 2">
    <name type="scientific">Mesorhizobium temperatum</name>
    <dbReference type="NCBI Taxonomy" id="241416"/>
    <lineage>
        <taxon>Bacteria</taxon>
        <taxon>Pseudomonadati</taxon>
        <taxon>Pseudomonadota</taxon>
        <taxon>Alphaproteobacteria</taxon>
        <taxon>Hyphomicrobiales</taxon>
        <taxon>Phyllobacteriaceae</taxon>
        <taxon>Mesorhizobium</taxon>
    </lineage>
</organism>
<proteinExistence type="predicted"/>
<sequence>MNCDRDGSRHSSSERIIPLRRSCPWSQGVAVMRDEQFDVPVTIESERIGRLLSVTRTVQAASLLVDKWPDEKRGPKYRAALKAMMDAMEQRRAVGSARRAFTAAAKEAHVFVREGRH</sequence>
<dbReference type="EMBL" id="NPKJ01000077">
    <property type="protein sequence ID" value="PAQ04397.1"/>
    <property type="molecule type" value="Genomic_DNA"/>
</dbReference>
<dbReference type="Gene3D" id="6.10.250.730">
    <property type="match status" value="1"/>
</dbReference>
<protein>
    <recommendedName>
        <fullName evidence="3">DUF982 domain-containing protein</fullName>
    </recommendedName>
</protein>
<keyword evidence="2" id="KW-1185">Reference proteome</keyword>